<sequence>MESASNVFNSHPLPHQQFTSRIAFAKESNVDHTLSQIRFKSLSNKKITTRLPPIARFDSPGNRRQSLTNSYSQSMDSIDGSYELNDNHMNTGLDENMRIKQLEANIKFVKEDCQHILESLHHELEELRIQNRDLQYELIMKGSLSPQMPHSLAKEDMILMPFIRGKCIEFLI</sequence>
<dbReference type="EMBL" id="OC862113">
    <property type="protein sequence ID" value="CAD7629947.1"/>
    <property type="molecule type" value="Genomic_DNA"/>
</dbReference>
<keyword evidence="1" id="KW-0175">Coiled coil</keyword>
<feature type="region of interest" description="Disordered" evidence="2">
    <location>
        <begin position="53"/>
        <end position="72"/>
    </location>
</feature>
<dbReference type="Proteomes" id="UP000759131">
    <property type="component" value="Unassembled WGS sequence"/>
</dbReference>
<feature type="compositionally biased region" description="Polar residues" evidence="2">
    <location>
        <begin position="62"/>
        <end position="72"/>
    </location>
</feature>
<dbReference type="Pfam" id="PF14916">
    <property type="entry name" value="CCDC92"/>
    <property type="match status" value="1"/>
</dbReference>
<name>A0A7R9Q3B4_9ACAR</name>
<evidence type="ECO:0000259" key="3">
    <source>
        <dbReference type="Pfam" id="PF14916"/>
    </source>
</evidence>
<proteinExistence type="predicted"/>
<dbReference type="AlphaFoldDB" id="A0A7R9Q3B4"/>
<reference evidence="4" key="1">
    <citation type="submission" date="2020-11" db="EMBL/GenBank/DDBJ databases">
        <authorList>
            <person name="Tran Van P."/>
        </authorList>
    </citation>
    <scope>NUCLEOTIDE SEQUENCE</scope>
</reference>
<dbReference type="OrthoDB" id="2155209at2759"/>
<evidence type="ECO:0000256" key="2">
    <source>
        <dbReference type="SAM" id="MobiDB-lite"/>
    </source>
</evidence>
<accession>A0A7R9Q3B4</accession>
<evidence type="ECO:0000313" key="5">
    <source>
        <dbReference type="Proteomes" id="UP000759131"/>
    </source>
</evidence>
<keyword evidence="5" id="KW-1185">Reference proteome</keyword>
<dbReference type="EMBL" id="CAJPIZ010007538">
    <property type="protein sequence ID" value="CAG2110377.1"/>
    <property type="molecule type" value="Genomic_DNA"/>
</dbReference>
<feature type="coiled-coil region" evidence="1">
    <location>
        <begin position="99"/>
        <end position="137"/>
    </location>
</feature>
<gene>
    <name evidence="4" type="ORF">OSB1V03_LOCUS10361</name>
</gene>
<evidence type="ECO:0000256" key="1">
    <source>
        <dbReference type="SAM" id="Coils"/>
    </source>
</evidence>
<dbReference type="InterPro" id="IPR039496">
    <property type="entry name" value="CCDC92/74_N"/>
</dbReference>
<evidence type="ECO:0000313" key="4">
    <source>
        <dbReference type="EMBL" id="CAD7629947.1"/>
    </source>
</evidence>
<protein>
    <recommendedName>
        <fullName evidence="3">CCDC92/74 N-terminal domain-containing protein</fullName>
    </recommendedName>
</protein>
<feature type="domain" description="CCDC92/74 N-terminal" evidence="3">
    <location>
        <begin position="97"/>
        <end position="145"/>
    </location>
</feature>
<organism evidence="4">
    <name type="scientific">Medioppia subpectinata</name>
    <dbReference type="NCBI Taxonomy" id="1979941"/>
    <lineage>
        <taxon>Eukaryota</taxon>
        <taxon>Metazoa</taxon>
        <taxon>Ecdysozoa</taxon>
        <taxon>Arthropoda</taxon>
        <taxon>Chelicerata</taxon>
        <taxon>Arachnida</taxon>
        <taxon>Acari</taxon>
        <taxon>Acariformes</taxon>
        <taxon>Sarcoptiformes</taxon>
        <taxon>Oribatida</taxon>
        <taxon>Brachypylina</taxon>
        <taxon>Oppioidea</taxon>
        <taxon>Oppiidae</taxon>
        <taxon>Medioppia</taxon>
    </lineage>
</organism>